<evidence type="ECO:0000256" key="1">
    <source>
        <dbReference type="ARBA" id="ARBA00004141"/>
    </source>
</evidence>
<name>A0A2K3MPA2_TRIPR</name>
<accession>A0A2K3MPA2</accession>
<comment type="subcellular location">
    <subcellularLocation>
        <location evidence="1">Membrane</location>
        <topology evidence="1">Multi-pass membrane protein</topology>
    </subcellularLocation>
</comment>
<protein>
    <submittedName>
        <fullName evidence="7">SPX and EXS domain-containing protein 1-like</fullName>
    </submittedName>
</protein>
<dbReference type="AlphaFoldDB" id="A0A2K3MPA2"/>
<dbReference type="ExpressionAtlas" id="A0A2K3MPA2">
    <property type="expression patterns" value="baseline"/>
</dbReference>
<dbReference type="EMBL" id="ASHM01010761">
    <property type="protein sequence ID" value="PNX92616.1"/>
    <property type="molecule type" value="Genomic_DNA"/>
</dbReference>
<evidence type="ECO:0000256" key="2">
    <source>
        <dbReference type="ARBA" id="ARBA00022692"/>
    </source>
</evidence>
<dbReference type="PANTHER" id="PTHR10783">
    <property type="entry name" value="XENOTROPIC AND POLYTROPIC RETROVIRUS RECEPTOR 1-RELATED"/>
    <property type="match status" value="1"/>
</dbReference>
<feature type="domain" description="EXS" evidence="6">
    <location>
        <begin position="93"/>
        <end position="159"/>
    </location>
</feature>
<evidence type="ECO:0000256" key="5">
    <source>
        <dbReference type="SAM" id="Phobius"/>
    </source>
</evidence>
<keyword evidence="3 5" id="KW-1133">Transmembrane helix</keyword>
<keyword evidence="4 5" id="KW-0472">Membrane</keyword>
<dbReference type="GO" id="GO:0005737">
    <property type="term" value="C:cytoplasm"/>
    <property type="evidence" value="ECO:0007669"/>
    <property type="project" value="TreeGrafter"/>
</dbReference>
<feature type="transmembrane region" description="Helical" evidence="5">
    <location>
        <begin position="143"/>
        <end position="161"/>
    </location>
</feature>
<feature type="transmembrane region" description="Helical" evidence="5">
    <location>
        <begin position="87"/>
        <end position="109"/>
    </location>
</feature>
<dbReference type="Proteomes" id="UP000236291">
    <property type="component" value="Unassembled WGS sequence"/>
</dbReference>
<evidence type="ECO:0000256" key="4">
    <source>
        <dbReference type="ARBA" id="ARBA00023136"/>
    </source>
</evidence>
<evidence type="ECO:0000259" key="6">
    <source>
        <dbReference type="Pfam" id="PF03124"/>
    </source>
</evidence>
<evidence type="ECO:0000256" key="3">
    <source>
        <dbReference type="ARBA" id="ARBA00022989"/>
    </source>
</evidence>
<sequence>MFGGLAVPANSPHLRKSGSRTYVYDLDDFEGENGADESLLNSVEVNDMRGGNTPMNAAAMMPSPILLWRFKVGWDSVMRMSADKRDLFLYEAFLYFNPLLLAALMVWLWGINLWVFAQGGANYAKIFDLDQNHLTHREIWKCAMWMTIIVPTSMTAYIYLYSHGEVAYAASQPV</sequence>
<reference evidence="7 8" key="2">
    <citation type="journal article" date="2017" name="Front. Plant Sci.">
        <title>Gene Classification and Mining of Molecular Markers Useful in Red Clover (Trifolium pratense) Breeding.</title>
        <authorList>
            <person name="Istvanek J."/>
            <person name="Dluhosova J."/>
            <person name="Dluhos P."/>
            <person name="Patkova L."/>
            <person name="Nedelnik J."/>
            <person name="Repkova J."/>
        </authorList>
    </citation>
    <scope>NUCLEOTIDE SEQUENCE [LARGE SCALE GENOMIC DNA]</scope>
    <source>
        <strain evidence="8">cv. Tatra</strain>
        <tissue evidence="7">Young leaves</tissue>
    </source>
</reference>
<dbReference type="Pfam" id="PF03124">
    <property type="entry name" value="EXS"/>
    <property type="match status" value="1"/>
</dbReference>
<evidence type="ECO:0000313" key="8">
    <source>
        <dbReference type="Proteomes" id="UP000236291"/>
    </source>
</evidence>
<dbReference type="PANTHER" id="PTHR10783:SF46">
    <property type="entry name" value="PROTEIN ERD1 HOMOLOG 2"/>
    <property type="match status" value="1"/>
</dbReference>
<dbReference type="InterPro" id="IPR004342">
    <property type="entry name" value="EXS_C"/>
</dbReference>
<evidence type="ECO:0000313" key="7">
    <source>
        <dbReference type="EMBL" id="PNX92616.1"/>
    </source>
</evidence>
<dbReference type="STRING" id="57577.A0A2K3MPA2"/>
<gene>
    <name evidence="7" type="ORF">L195_g015756</name>
</gene>
<organism evidence="7 8">
    <name type="scientific">Trifolium pratense</name>
    <name type="common">Red clover</name>
    <dbReference type="NCBI Taxonomy" id="57577"/>
    <lineage>
        <taxon>Eukaryota</taxon>
        <taxon>Viridiplantae</taxon>
        <taxon>Streptophyta</taxon>
        <taxon>Embryophyta</taxon>
        <taxon>Tracheophyta</taxon>
        <taxon>Spermatophyta</taxon>
        <taxon>Magnoliopsida</taxon>
        <taxon>eudicotyledons</taxon>
        <taxon>Gunneridae</taxon>
        <taxon>Pentapetalae</taxon>
        <taxon>rosids</taxon>
        <taxon>fabids</taxon>
        <taxon>Fabales</taxon>
        <taxon>Fabaceae</taxon>
        <taxon>Papilionoideae</taxon>
        <taxon>50 kb inversion clade</taxon>
        <taxon>NPAAA clade</taxon>
        <taxon>Hologalegina</taxon>
        <taxon>IRL clade</taxon>
        <taxon>Trifolieae</taxon>
        <taxon>Trifolium</taxon>
    </lineage>
</organism>
<keyword evidence="2 5" id="KW-0812">Transmembrane</keyword>
<dbReference type="GO" id="GO:0016020">
    <property type="term" value="C:membrane"/>
    <property type="evidence" value="ECO:0007669"/>
    <property type="project" value="UniProtKB-SubCell"/>
</dbReference>
<proteinExistence type="predicted"/>
<comment type="caution">
    <text evidence="7">The sequence shown here is derived from an EMBL/GenBank/DDBJ whole genome shotgun (WGS) entry which is preliminary data.</text>
</comment>
<reference evidence="7 8" key="1">
    <citation type="journal article" date="2014" name="Am. J. Bot.">
        <title>Genome assembly and annotation for red clover (Trifolium pratense; Fabaceae).</title>
        <authorList>
            <person name="Istvanek J."/>
            <person name="Jaros M."/>
            <person name="Krenek A."/>
            <person name="Repkova J."/>
        </authorList>
    </citation>
    <scope>NUCLEOTIDE SEQUENCE [LARGE SCALE GENOMIC DNA]</scope>
    <source>
        <strain evidence="8">cv. Tatra</strain>
        <tissue evidence="7">Young leaves</tissue>
    </source>
</reference>